<gene>
    <name evidence="3" type="ordered locus">Desal_3572</name>
</gene>
<dbReference type="SUPFAM" id="SSF53756">
    <property type="entry name" value="UDP-Glycosyltransferase/glycogen phosphorylase"/>
    <property type="match status" value="1"/>
</dbReference>
<dbReference type="AlphaFoldDB" id="C6BTD7"/>
<dbReference type="CDD" id="cd03789">
    <property type="entry name" value="GT9_LPS_heptosyltransferase"/>
    <property type="match status" value="1"/>
</dbReference>
<dbReference type="Gene3D" id="3.40.50.2000">
    <property type="entry name" value="Glycogen Phosphorylase B"/>
    <property type="match status" value="2"/>
</dbReference>
<reference evidence="3 4" key="1">
    <citation type="submission" date="2009-06" db="EMBL/GenBank/DDBJ databases">
        <title>Complete sequence of Desulfovibrio salexigens DSM 2638.</title>
        <authorList>
            <consortium name="US DOE Joint Genome Institute"/>
            <person name="Lucas S."/>
            <person name="Copeland A."/>
            <person name="Lapidus A."/>
            <person name="Glavina del Rio T."/>
            <person name="Tice H."/>
            <person name="Bruce D."/>
            <person name="Goodwin L."/>
            <person name="Pitluck S."/>
            <person name="Munk A.C."/>
            <person name="Brettin T."/>
            <person name="Detter J.C."/>
            <person name="Han C."/>
            <person name="Tapia R."/>
            <person name="Larimer F."/>
            <person name="Land M."/>
            <person name="Hauser L."/>
            <person name="Kyrpides N."/>
            <person name="Anderson I."/>
            <person name="Wall J.D."/>
            <person name="Arkin A.P."/>
            <person name="Dehal P."/>
            <person name="Chivian D."/>
            <person name="Giles B."/>
            <person name="Hazen T.C."/>
        </authorList>
    </citation>
    <scope>NUCLEOTIDE SEQUENCE [LARGE SCALE GENOMIC DNA]</scope>
    <source>
        <strain evidence="4">ATCC 14822 / DSM 2638 / NCIMB 8403 / VKM B-1763</strain>
    </source>
</reference>
<dbReference type="GO" id="GO:0008713">
    <property type="term" value="F:ADP-heptose-lipopolysaccharide heptosyltransferase activity"/>
    <property type="evidence" value="ECO:0007669"/>
    <property type="project" value="TreeGrafter"/>
</dbReference>
<dbReference type="OrthoDB" id="9760688at2"/>
<dbReference type="EMBL" id="CP001649">
    <property type="protein sequence ID" value="ACS81618.1"/>
    <property type="molecule type" value="Genomic_DNA"/>
</dbReference>
<sequence length="353" mass="39178">MSKNYKKIALWQTAFLGDAVLTLPFIKALALRFPDAEIHLFVRKGVEPLFEGQPELAGVYGFDKRGAQKGMGAARSFGAELGKQGFDLWISAHTSMRSAVVSMSTGIRDRIGYDAPWYNRFVYSNTVKRRFDELAEVERLLALGEPLEISGEAPDVMLELPAARISEAEEFFRELGDGPVIGVHPGSTWETKKWPEQNFARVIDKCIREGFKVILFGGPGEKELCQSVLAQVEQAGEVIDLSGKLNLQQLAAHIRQLDVYLTNDSGPMHIAWIQNVPLVAMFGPTVRRFGFFPRGADSTVLESPDNLKCRPCGLHGGKSCPEKHHKCMTDITAEMVWDEISRKVAKGREKGNG</sequence>
<dbReference type="eggNOG" id="COG0859">
    <property type="taxonomic scope" value="Bacteria"/>
</dbReference>
<name>C6BTD7_MARSD</name>
<dbReference type="GO" id="GO:0005829">
    <property type="term" value="C:cytosol"/>
    <property type="evidence" value="ECO:0007669"/>
    <property type="project" value="TreeGrafter"/>
</dbReference>
<dbReference type="InterPro" id="IPR051199">
    <property type="entry name" value="LPS_LOS_Heptosyltrfase"/>
</dbReference>
<dbReference type="GO" id="GO:0009244">
    <property type="term" value="P:lipopolysaccharide core region biosynthetic process"/>
    <property type="evidence" value="ECO:0007669"/>
    <property type="project" value="TreeGrafter"/>
</dbReference>
<dbReference type="KEGG" id="dsa:Desal_3572"/>
<evidence type="ECO:0000256" key="2">
    <source>
        <dbReference type="ARBA" id="ARBA00022679"/>
    </source>
</evidence>
<evidence type="ECO:0000313" key="3">
    <source>
        <dbReference type="EMBL" id="ACS81618.1"/>
    </source>
</evidence>
<dbReference type="Proteomes" id="UP000002601">
    <property type="component" value="Chromosome"/>
</dbReference>
<accession>C6BTD7</accession>
<dbReference type="InterPro" id="IPR002201">
    <property type="entry name" value="Glyco_trans_9"/>
</dbReference>
<protein>
    <submittedName>
        <fullName evidence="3">Glycosyl transferase family 9</fullName>
    </submittedName>
</protein>
<dbReference type="Pfam" id="PF01075">
    <property type="entry name" value="Glyco_transf_9"/>
    <property type="match status" value="1"/>
</dbReference>
<dbReference type="HOGENOM" id="CLU_038371_3_0_7"/>
<keyword evidence="1" id="KW-0328">Glycosyltransferase</keyword>
<evidence type="ECO:0000256" key="1">
    <source>
        <dbReference type="ARBA" id="ARBA00022676"/>
    </source>
</evidence>
<dbReference type="PANTHER" id="PTHR30160">
    <property type="entry name" value="TETRAACYLDISACCHARIDE 4'-KINASE-RELATED"/>
    <property type="match status" value="1"/>
</dbReference>
<evidence type="ECO:0000313" key="4">
    <source>
        <dbReference type="Proteomes" id="UP000002601"/>
    </source>
</evidence>
<keyword evidence="2 3" id="KW-0808">Transferase</keyword>
<keyword evidence="4" id="KW-1185">Reference proteome</keyword>
<dbReference type="RefSeq" id="WP_015853434.1">
    <property type="nucleotide sequence ID" value="NC_012881.1"/>
</dbReference>
<dbReference type="STRING" id="526222.Desal_3572"/>
<organism evidence="3 4">
    <name type="scientific">Maridesulfovibrio salexigens (strain ATCC 14822 / DSM 2638 / NCIMB 8403 / VKM B-1763)</name>
    <name type="common">Desulfovibrio salexigens</name>
    <dbReference type="NCBI Taxonomy" id="526222"/>
    <lineage>
        <taxon>Bacteria</taxon>
        <taxon>Pseudomonadati</taxon>
        <taxon>Thermodesulfobacteriota</taxon>
        <taxon>Desulfovibrionia</taxon>
        <taxon>Desulfovibrionales</taxon>
        <taxon>Desulfovibrionaceae</taxon>
        <taxon>Maridesulfovibrio</taxon>
    </lineage>
</organism>
<dbReference type="CAZy" id="GT9">
    <property type="family name" value="Glycosyltransferase Family 9"/>
</dbReference>
<proteinExistence type="predicted"/>
<dbReference type="PANTHER" id="PTHR30160:SF1">
    <property type="entry name" value="LIPOPOLYSACCHARIDE 1,2-N-ACETYLGLUCOSAMINETRANSFERASE-RELATED"/>
    <property type="match status" value="1"/>
</dbReference>